<keyword evidence="4" id="KW-1185">Reference proteome</keyword>
<dbReference type="Pfam" id="PF00149">
    <property type="entry name" value="Metallophos"/>
    <property type="match status" value="1"/>
</dbReference>
<dbReference type="SUPFAM" id="SSF56300">
    <property type="entry name" value="Metallo-dependent phosphatases"/>
    <property type="match status" value="1"/>
</dbReference>
<evidence type="ECO:0000313" key="3">
    <source>
        <dbReference type="EMBL" id="WXA97842.1"/>
    </source>
</evidence>
<name>A0ABZ2KGP9_9BACT</name>
<organism evidence="3 4">
    <name type="scientific">Pendulispora brunnea</name>
    <dbReference type="NCBI Taxonomy" id="2905690"/>
    <lineage>
        <taxon>Bacteria</taxon>
        <taxon>Pseudomonadati</taxon>
        <taxon>Myxococcota</taxon>
        <taxon>Myxococcia</taxon>
        <taxon>Myxococcales</taxon>
        <taxon>Sorangiineae</taxon>
        <taxon>Pendulisporaceae</taxon>
        <taxon>Pendulispora</taxon>
    </lineage>
</organism>
<dbReference type="RefSeq" id="WP_394848461.1">
    <property type="nucleotide sequence ID" value="NZ_CP089982.1"/>
</dbReference>
<feature type="domain" description="Calcineurin-like phosphoesterase" evidence="2">
    <location>
        <begin position="165"/>
        <end position="332"/>
    </location>
</feature>
<feature type="transmembrane region" description="Helical" evidence="1">
    <location>
        <begin position="53"/>
        <end position="71"/>
    </location>
</feature>
<evidence type="ECO:0000313" key="4">
    <source>
        <dbReference type="Proteomes" id="UP001379533"/>
    </source>
</evidence>
<dbReference type="EMBL" id="CP089982">
    <property type="protein sequence ID" value="WXA97842.1"/>
    <property type="molecule type" value="Genomic_DNA"/>
</dbReference>
<evidence type="ECO:0000256" key="1">
    <source>
        <dbReference type="SAM" id="Phobius"/>
    </source>
</evidence>
<proteinExistence type="predicted"/>
<accession>A0ABZ2KGP9</accession>
<keyword evidence="1" id="KW-1133">Transmembrane helix</keyword>
<sequence>MLDWFFCSSALAALAVVILAAWLRGRFYAIFVGVLLTIHTLVSSALAPSFGELLPLYAYFQLTVYAHFAFLTRPNMRPVWYRALVSLPASFFAAGTMLALPWAVFAAFGVRPYGFFIPYAVAAIGLVQSLVHRFEEVDVALDDASAPALARWSRGAAREQGSRPLRIVQITDPHLGPFMSEARLHDIAKRAVAADPDLVLLTGDFLTMESHEARTVLARALAPLTSLPPGRVFACRGNHDLEAPDTVEGALQDIGARLLIDESAVVDTPAGPVQILGIDFHFRDRAARTRAACESHPRIPGHLRLVLLHDPGAFKHLPDGEADLVLSGHTHGGQLGLLTFGLPHTFVSAFTDIPDHGLWALGRNRLYVHRGTGHYGFPLRVGVPGEESLLRIHRPAATG</sequence>
<dbReference type="InterPro" id="IPR029052">
    <property type="entry name" value="Metallo-depent_PP-like"/>
</dbReference>
<feature type="transmembrane region" description="Helical" evidence="1">
    <location>
        <begin position="6"/>
        <end position="23"/>
    </location>
</feature>
<dbReference type="PANTHER" id="PTHR31302">
    <property type="entry name" value="TRANSMEMBRANE PROTEIN WITH METALLOPHOSPHOESTERASE DOMAIN-RELATED"/>
    <property type="match status" value="1"/>
</dbReference>
<keyword evidence="1" id="KW-0812">Transmembrane</keyword>
<gene>
    <name evidence="3" type="ORF">LZC95_13485</name>
</gene>
<reference evidence="3 4" key="1">
    <citation type="submission" date="2021-12" db="EMBL/GenBank/DDBJ databases">
        <title>Discovery of the Pendulisporaceae a myxobacterial family with distinct sporulation behavior and unique specialized metabolism.</title>
        <authorList>
            <person name="Garcia R."/>
            <person name="Popoff A."/>
            <person name="Bader C.D."/>
            <person name="Loehr J."/>
            <person name="Walesch S."/>
            <person name="Walt C."/>
            <person name="Boldt J."/>
            <person name="Bunk B."/>
            <person name="Haeckl F.J.F.P.J."/>
            <person name="Gunesch A.P."/>
            <person name="Birkelbach J."/>
            <person name="Nuebel U."/>
            <person name="Pietschmann T."/>
            <person name="Bach T."/>
            <person name="Mueller R."/>
        </authorList>
    </citation>
    <scope>NUCLEOTIDE SEQUENCE [LARGE SCALE GENOMIC DNA]</scope>
    <source>
        <strain evidence="3 4">MSr12523</strain>
    </source>
</reference>
<keyword evidence="1" id="KW-0472">Membrane</keyword>
<dbReference type="InterPro" id="IPR051158">
    <property type="entry name" value="Metallophosphoesterase_sf"/>
</dbReference>
<dbReference type="Proteomes" id="UP001379533">
    <property type="component" value="Chromosome"/>
</dbReference>
<dbReference type="PANTHER" id="PTHR31302:SF21">
    <property type="entry name" value="CALCINEURIN-LIKE PHOSPHOESTERASE DOMAIN-CONTAINING PROTEIN"/>
    <property type="match status" value="1"/>
</dbReference>
<feature type="transmembrane region" description="Helical" evidence="1">
    <location>
        <begin position="28"/>
        <end position="47"/>
    </location>
</feature>
<feature type="transmembrane region" description="Helical" evidence="1">
    <location>
        <begin position="83"/>
        <end position="107"/>
    </location>
</feature>
<dbReference type="Gene3D" id="3.60.21.10">
    <property type="match status" value="1"/>
</dbReference>
<protein>
    <submittedName>
        <fullName evidence="3">Metallophosphoesterase</fullName>
    </submittedName>
</protein>
<dbReference type="InterPro" id="IPR004843">
    <property type="entry name" value="Calcineurin-like_PHP"/>
</dbReference>
<evidence type="ECO:0000259" key="2">
    <source>
        <dbReference type="Pfam" id="PF00149"/>
    </source>
</evidence>